<evidence type="ECO:0000256" key="1">
    <source>
        <dbReference type="SAM" id="Phobius"/>
    </source>
</evidence>
<keyword evidence="1" id="KW-0812">Transmembrane</keyword>
<organism evidence="2 3">
    <name type="scientific">Halogeometricum salsisoli</name>
    <dbReference type="NCBI Taxonomy" id="2950536"/>
    <lineage>
        <taxon>Archaea</taxon>
        <taxon>Methanobacteriati</taxon>
        <taxon>Methanobacteriota</taxon>
        <taxon>Stenosarchaea group</taxon>
        <taxon>Halobacteria</taxon>
        <taxon>Halobacteriales</taxon>
        <taxon>Haloferacaceae</taxon>
        <taxon>Halogeometricum</taxon>
    </lineage>
</organism>
<feature type="transmembrane region" description="Helical" evidence="1">
    <location>
        <begin position="129"/>
        <end position="148"/>
    </location>
</feature>
<keyword evidence="1" id="KW-1133">Transmembrane helix</keyword>
<evidence type="ECO:0000313" key="2">
    <source>
        <dbReference type="EMBL" id="MDS0300292.1"/>
    </source>
</evidence>
<accession>A0ABU2GHM8</accession>
<comment type="caution">
    <text evidence="2">The sequence shown here is derived from an EMBL/GenBank/DDBJ whole genome shotgun (WGS) entry which is preliminary data.</text>
</comment>
<reference evidence="2 3" key="1">
    <citation type="submission" date="2022-06" db="EMBL/GenBank/DDBJ databases">
        <title>Halogeometricum sp. a new haloarchaeum isolate from saline soil.</title>
        <authorList>
            <person name="Strakova D."/>
            <person name="Galisteo C."/>
            <person name="Sanchez-Porro C."/>
            <person name="Ventosa A."/>
        </authorList>
    </citation>
    <scope>NUCLEOTIDE SEQUENCE [LARGE SCALE GENOMIC DNA]</scope>
    <source>
        <strain evidence="2 3">S1BR25-6</strain>
    </source>
</reference>
<keyword evidence="1" id="KW-0472">Membrane</keyword>
<feature type="transmembrane region" description="Helical" evidence="1">
    <location>
        <begin position="212"/>
        <end position="234"/>
    </location>
</feature>
<protein>
    <submittedName>
        <fullName evidence="2">Uncharacterized protein</fullName>
    </submittedName>
</protein>
<feature type="transmembrane region" description="Helical" evidence="1">
    <location>
        <begin position="56"/>
        <end position="80"/>
    </location>
</feature>
<dbReference type="Proteomes" id="UP001257060">
    <property type="component" value="Unassembled WGS sequence"/>
</dbReference>
<sequence>MTEVGDSTPTQRSVWASRLERALLGVVGAVLCVAVSSVQAVTAVNIGPLVFRPVPGLVAVAGLVGGPAAVVGSTLGYLAYRIVTGVPAVWESVGLLVLGLLTYLLWNRFGSVRHQHPLRAPPLVQAREFAVAVGIASLGAAVVSSWGYEIAGTLPFFPTALFVATEYAASAVVWGGLVLVAVPRFVSEERWRAMVDAIRPTEDGRTGESRTWVVVTAAILFAWFLLGSAISGWFQVVELVPPFHLRLRGLDPLLVFTEAGPFGRGGVILQIAVGTTLATLWILSSLRWGLLPYGRDQDRDRDVDRHQRQQNN</sequence>
<feature type="transmembrane region" description="Helical" evidence="1">
    <location>
        <begin position="267"/>
        <end position="290"/>
    </location>
</feature>
<name>A0ABU2GHM8_9EURY</name>
<feature type="transmembrane region" description="Helical" evidence="1">
    <location>
        <begin position="22"/>
        <end position="44"/>
    </location>
</feature>
<dbReference type="EMBL" id="JAMQOP010000003">
    <property type="protein sequence ID" value="MDS0300292.1"/>
    <property type="molecule type" value="Genomic_DNA"/>
</dbReference>
<evidence type="ECO:0000313" key="3">
    <source>
        <dbReference type="Proteomes" id="UP001257060"/>
    </source>
</evidence>
<keyword evidence="3" id="KW-1185">Reference proteome</keyword>
<feature type="transmembrane region" description="Helical" evidence="1">
    <location>
        <begin position="92"/>
        <end position="109"/>
    </location>
</feature>
<feature type="transmembrane region" description="Helical" evidence="1">
    <location>
        <begin position="160"/>
        <end position="182"/>
    </location>
</feature>
<gene>
    <name evidence="2" type="ORF">NDI76_16215</name>
</gene>
<proteinExistence type="predicted"/>
<dbReference type="RefSeq" id="WP_310925188.1">
    <property type="nucleotide sequence ID" value="NZ_JAMQOP010000003.1"/>
</dbReference>